<keyword evidence="11" id="KW-0697">Rotamase</keyword>
<protein>
    <recommendedName>
        <fullName evidence="9">Periplasmic chaperone PpiD</fullName>
    </recommendedName>
    <alternativeName>
        <fullName evidence="10">Periplasmic folding chaperone</fullName>
    </alternativeName>
</protein>
<dbReference type="PANTHER" id="PTHR47529:SF1">
    <property type="entry name" value="PERIPLASMIC CHAPERONE PPID"/>
    <property type="match status" value="1"/>
</dbReference>
<dbReference type="SUPFAM" id="SSF54534">
    <property type="entry name" value="FKBP-like"/>
    <property type="match status" value="1"/>
</dbReference>
<evidence type="ECO:0000256" key="9">
    <source>
        <dbReference type="ARBA" id="ARBA00040743"/>
    </source>
</evidence>
<dbReference type="GO" id="GO:0005886">
    <property type="term" value="C:plasma membrane"/>
    <property type="evidence" value="ECO:0007669"/>
    <property type="project" value="UniProtKB-SubCell"/>
</dbReference>
<organism evidence="13">
    <name type="scientific">Pontimicrobium sp. SW4</name>
    <dbReference type="NCBI Taxonomy" id="3153519"/>
    <lineage>
        <taxon>Bacteria</taxon>
        <taxon>Pseudomonadati</taxon>
        <taxon>Bacteroidota</taxon>
        <taxon>Flavobacteriia</taxon>
        <taxon>Flavobacteriales</taxon>
        <taxon>Flavobacteriaceae</taxon>
        <taxon>Pontimicrobium</taxon>
    </lineage>
</organism>
<evidence type="ECO:0000256" key="3">
    <source>
        <dbReference type="ARBA" id="ARBA00022519"/>
    </source>
</evidence>
<evidence type="ECO:0000256" key="5">
    <source>
        <dbReference type="ARBA" id="ARBA00022989"/>
    </source>
</evidence>
<comment type="subcellular location">
    <subcellularLocation>
        <location evidence="1">Cell inner membrane</location>
        <topology evidence="1">Single-pass type II membrane protein</topology>
        <orientation evidence="1">Periplasmic side</orientation>
    </subcellularLocation>
</comment>
<dbReference type="Pfam" id="PF13623">
    <property type="entry name" value="SurA_N_2"/>
    <property type="match status" value="1"/>
</dbReference>
<gene>
    <name evidence="13" type="ORF">ABGB03_01760</name>
</gene>
<evidence type="ECO:0000256" key="10">
    <source>
        <dbReference type="ARBA" id="ARBA00042775"/>
    </source>
</evidence>
<dbReference type="PANTHER" id="PTHR47529">
    <property type="entry name" value="PEPTIDYL-PROLYL CIS-TRANS ISOMERASE D"/>
    <property type="match status" value="1"/>
</dbReference>
<evidence type="ECO:0000313" key="13">
    <source>
        <dbReference type="EMBL" id="XBG61644.1"/>
    </source>
</evidence>
<dbReference type="Pfam" id="PF13616">
    <property type="entry name" value="Rotamase_3"/>
    <property type="match status" value="1"/>
</dbReference>
<evidence type="ECO:0000256" key="4">
    <source>
        <dbReference type="ARBA" id="ARBA00022692"/>
    </source>
</evidence>
<reference evidence="13" key="1">
    <citation type="submission" date="2024-05" db="EMBL/GenBank/DDBJ databases">
        <title>Pontimicrobium maritimus sp. nov., isolated form sea water.</title>
        <authorList>
            <person name="Muhammad N."/>
            <person name="Vuong T.Q."/>
            <person name="Han H.L."/>
            <person name="Kim S.-G."/>
        </authorList>
    </citation>
    <scope>NUCLEOTIDE SEQUENCE</scope>
    <source>
        <strain evidence="13">SW4</strain>
    </source>
</reference>
<evidence type="ECO:0000256" key="8">
    <source>
        <dbReference type="ARBA" id="ARBA00038408"/>
    </source>
</evidence>
<keyword evidence="4" id="KW-0812">Transmembrane</keyword>
<comment type="similarity">
    <text evidence="8">Belongs to the PpiD chaperone family.</text>
</comment>
<evidence type="ECO:0000256" key="11">
    <source>
        <dbReference type="PROSITE-ProRule" id="PRU00278"/>
    </source>
</evidence>
<accession>A0AAU7BU65</accession>
<sequence length="715" mass="78671">MAILNKIRQRSLFLILVIAMALFSFVLADLFKNTDGFNSKSQNVIATIDGKDIDRADFQLKVENAQRQFGGSLTATQAMNRVWDQEVNDAVMNAQYDALGLTVERDQMRDLLRLGLASFEEFKNEDGIYDENKLNEFIANLKAISPETAILGGSPINYEAWTNYENNMAVTGKQQTYFNMVKAGLLGTLAEGELDYKLENNKVDFRYVRIPYTSIADSTITVTKSDITNYINKNKSQYEVDESRDIRFVQFKEEASLEDETNIQNDLKSLLEDKEEYVEASKSTETVIGFKNTTDDEGFLAANSAVKLFDDYMFKANLPVEHADSIWNLNKGELYGPYKNNNMFMISKVIDVKQIADSVKVRHILIPFAGAVQAAPDVVKTEAEAKVTADSILAVIKSNRSKFQDLLTLSSDLVSNQNDGEIEFAYTAGMAPEFKAFSFDNKVRDIDVVRTDFGYHIIEILSQGEKQKAIKVGNLARAIEASDETVDRVFNETSKFEIAVADRDFTEVASESDYTVMPVSAVKALDEAIPGLGSQRNIVRWAYEDGVKVGDVKRFNIPGGYAIVQLTAINAKGLMSTEKASVTALPAIRKEKKAELIKAQISGATLEDIATNQSQTVQIALAVTMKAPTVSGAGSEPKIVGTAFGLTEGAISKPIGGNTGVFVVQLTKLTPAAELPNYQAAANRIGTAKATTVDVALLNALKEAAKIEDNRATFY</sequence>
<dbReference type="EMBL" id="CP157199">
    <property type="protein sequence ID" value="XBG61644.1"/>
    <property type="molecule type" value="Genomic_DNA"/>
</dbReference>
<keyword evidence="2" id="KW-1003">Cell membrane</keyword>
<dbReference type="PROSITE" id="PS50198">
    <property type="entry name" value="PPIC_PPIASE_2"/>
    <property type="match status" value="1"/>
</dbReference>
<dbReference type="RefSeq" id="WP_347924336.1">
    <property type="nucleotide sequence ID" value="NZ_CP157199.1"/>
</dbReference>
<name>A0AAU7BU65_9FLAO</name>
<dbReference type="InterPro" id="IPR052029">
    <property type="entry name" value="PpiD_chaperone"/>
</dbReference>
<dbReference type="InterPro" id="IPR027304">
    <property type="entry name" value="Trigger_fact/SurA_dom_sf"/>
</dbReference>
<evidence type="ECO:0000256" key="6">
    <source>
        <dbReference type="ARBA" id="ARBA00023136"/>
    </source>
</evidence>
<keyword evidence="5" id="KW-1133">Transmembrane helix</keyword>
<evidence type="ECO:0000259" key="12">
    <source>
        <dbReference type="PROSITE" id="PS50198"/>
    </source>
</evidence>
<keyword evidence="11" id="KW-0413">Isomerase</keyword>
<dbReference type="SUPFAM" id="SSF109998">
    <property type="entry name" value="Triger factor/SurA peptide-binding domain-like"/>
    <property type="match status" value="1"/>
</dbReference>
<dbReference type="AlphaFoldDB" id="A0AAU7BU65"/>
<keyword evidence="3" id="KW-0997">Cell inner membrane</keyword>
<evidence type="ECO:0000256" key="7">
    <source>
        <dbReference type="ARBA" id="ARBA00023186"/>
    </source>
</evidence>
<dbReference type="InterPro" id="IPR000297">
    <property type="entry name" value="PPIase_PpiC"/>
</dbReference>
<proteinExistence type="inferred from homology"/>
<dbReference type="InterPro" id="IPR046357">
    <property type="entry name" value="PPIase_dom_sf"/>
</dbReference>
<keyword evidence="6" id="KW-0472">Membrane</keyword>
<dbReference type="Gene3D" id="3.10.50.40">
    <property type="match status" value="1"/>
</dbReference>
<feature type="domain" description="PpiC" evidence="12">
    <location>
        <begin position="356"/>
        <end position="462"/>
    </location>
</feature>
<dbReference type="GO" id="GO:0003755">
    <property type="term" value="F:peptidyl-prolyl cis-trans isomerase activity"/>
    <property type="evidence" value="ECO:0007669"/>
    <property type="project" value="UniProtKB-KW"/>
</dbReference>
<evidence type="ECO:0000256" key="1">
    <source>
        <dbReference type="ARBA" id="ARBA00004382"/>
    </source>
</evidence>
<evidence type="ECO:0000256" key="2">
    <source>
        <dbReference type="ARBA" id="ARBA00022475"/>
    </source>
</evidence>
<keyword evidence="7" id="KW-0143">Chaperone</keyword>